<dbReference type="AlphaFoldDB" id="A0A8K0VZC3"/>
<dbReference type="OrthoDB" id="39175at2759"/>
<evidence type="ECO:0008006" key="8">
    <source>
        <dbReference type="Google" id="ProtNLM"/>
    </source>
</evidence>
<name>A0A8K0VZC3_9PLEO</name>
<reference evidence="6" key="1">
    <citation type="journal article" date="2021" name="Nat. Commun.">
        <title>Genetic determinants of endophytism in the Arabidopsis root mycobiome.</title>
        <authorList>
            <person name="Mesny F."/>
            <person name="Miyauchi S."/>
            <person name="Thiergart T."/>
            <person name="Pickel B."/>
            <person name="Atanasova L."/>
            <person name="Karlsson M."/>
            <person name="Huettel B."/>
            <person name="Barry K.W."/>
            <person name="Haridas S."/>
            <person name="Chen C."/>
            <person name="Bauer D."/>
            <person name="Andreopoulos W."/>
            <person name="Pangilinan J."/>
            <person name="LaButti K."/>
            <person name="Riley R."/>
            <person name="Lipzen A."/>
            <person name="Clum A."/>
            <person name="Drula E."/>
            <person name="Henrissat B."/>
            <person name="Kohler A."/>
            <person name="Grigoriev I.V."/>
            <person name="Martin F.M."/>
            <person name="Hacquard S."/>
        </authorList>
    </citation>
    <scope>NUCLEOTIDE SEQUENCE</scope>
    <source>
        <strain evidence="6">MPI-SDFR-AT-0120</strain>
    </source>
</reference>
<dbReference type="InterPro" id="IPR051089">
    <property type="entry name" value="prtT"/>
</dbReference>
<sequence length="569" mass="64052">MRCVRTSPSTCERCTRNGRQCDVMHSPDAMLSRRTSVPARPARYTYQPITPSSASDHCPLPPWSSHSQAIESAANLALPSIYSTSPLENHINDSNNHGPARAELSGRQDEFLSNDDTIQMIEIFKEKLLPTALILRPADFENGQTLMETSPDLVACIVFVTSRYVPGYASLRSAMSRRLSDFMKRVFDSPARTSPAQQMTNLTGLIILHTFTRSNAIEQKPEADTGPIISFWTVKATCETYAGLIGAHRSVNTLTEYLQSDISLSRNDEHVQRYLYWVWLFSNSHHTSIATGTPPTLRADAAIRAAPLVLESLRDNPMVRCIVAEAKLCLIWYELGERDHRIKEWWCLASSNDPLRSDSEPLNFVDVDNAISECKKTAWLTYDREREGVLTNSNTDYYLRHSKFCLDTYFIQHIHTADFGSQDMEAIKRCVISALDVLDLSHGVGPALREQLRYLPGFLFVMLSYCASFVLRAFRVFPNLVPDAEAAIETVRHLASFMVELGSHGALAAGHSLKQQLAAMPVATHIEEQAQQPGWMSLRPSHEFMDNGQDWIQDFFVQNFLESSYDFSA</sequence>
<dbReference type="GO" id="GO:0000981">
    <property type="term" value="F:DNA-binding transcription factor activity, RNA polymerase II-specific"/>
    <property type="evidence" value="ECO:0007669"/>
    <property type="project" value="TreeGrafter"/>
</dbReference>
<evidence type="ECO:0000256" key="4">
    <source>
        <dbReference type="ARBA" id="ARBA00023163"/>
    </source>
</evidence>
<comment type="subcellular location">
    <subcellularLocation>
        <location evidence="1">Nucleus</location>
    </subcellularLocation>
</comment>
<organism evidence="6 7">
    <name type="scientific">Paraphoma chrysanthemicola</name>
    <dbReference type="NCBI Taxonomy" id="798071"/>
    <lineage>
        <taxon>Eukaryota</taxon>
        <taxon>Fungi</taxon>
        <taxon>Dikarya</taxon>
        <taxon>Ascomycota</taxon>
        <taxon>Pezizomycotina</taxon>
        <taxon>Dothideomycetes</taxon>
        <taxon>Pleosporomycetidae</taxon>
        <taxon>Pleosporales</taxon>
        <taxon>Pleosporineae</taxon>
        <taxon>Phaeosphaeriaceae</taxon>
        <taxon>Paraphoma</taxon>
    </lineage>
</organism>
<evidence type="ECO:0000256" key="5">
    <source>
        <dbReference type="ARBA" id="ARBA00023242"/>
    </source>
</evidence>
<evidence type="ECO:0000313" key="6">
    <source>
        <dbReference type="EMBL" id="KAH7088926.1"/>
    </source>
</evidence>
<protein>
    <recommendedName>
        <fullName evidence="8">Transcription factor domain-containing protein</fullName>
    </recommendedName>
</protein>
<evidence type="ECO:0000313" key="7">
    <source>
        <dbReference type="Proteomes" id="UP000813461"/>
    </source>
</evidence>
<keyword evidence="2" id="KW-0805">Transcription regulation</keyword>
<keyword evidence="4" id="KW-0804">Transcription</keyword>
<evidence type="ECO:0000256" key="2">
    <source>
        <dbReference type="ARBA" id="ARBA00023015"/>
    </source>
</evidence>
<dbReference type="EMBL" id="JAGMVJ010000007">
    <property type="protein sequence ID" value="KAH7088926.1"/>
    <property type="molecule type" value="Genomic_DNA"/>
</dbReference>
<dbReference type="Proteomes" id="UP000813461">
    <property type="component" value="Unassembled WGS sequence"/>
</dbReference>
<keyword evidence="7" id="KW-1185">Reference proteome</keyword>
<dbReference type="GO" id="GO:0000976">
    <property type="term" value="F:transcription cis-regulatory region binding"/>
    <property type="evidence" value="ECO:0007669"/>
    <property type="project" value="TreeGrafter"/>
</dbReference>
<dbReference type="GO" id="GO:0005634">
    <property type="term" value="C:nucleus"/>
    <property type="evidence" value="ECO:0007669"/>
    <property type="project" value="UniProtKB-SubCell"/>
</dbReference>
<comment type="caution">
    <text evidence="6">The sequence shown here is derived from an EMBL/GenBank/DDBJ whole genome shotgun (WGS) entry which is preliminary data.</text>
</comment>
<dbReference type="PANTHER" id="PTHR31845:SF17">
    <property type="entry name" value="ZN(II)2CYS6 TRANSCRIPTION FACTOR (EUROFUNG)"/>
    <property type="match status" value="1"/>
</dbReference>
<dbReference type="PANTHER" id="PTHR31845">
    <property type="entry name" value="FINGER DOMAIN PROTEIN, PUTATIVE-RELATED"/>
    <property type="match status" value="1"/>
</dbReference>
<proteinExistence type="predicted"/>
<gene>
    <name evidence="6" type="ORF">FB567DRAFT_522624</name>
</gene>
<accession>A0A8K0VZC3</accession>
<keyword evidence="3" id="KW-0238">DNA-binding</keyword>
<keyword evidence="5" id="KW-0539">Nucleus</keyword>
<evidence type="ECO:0000256" key="3">
    <source>
        <dbReference type="ARBA" id="ARBA00023125"/>
    </source>
</evidence>
<evidence type="ECO:0000256" key="1">
    <source>
        <dbReference type="ARBA" id="ARBA00004123"/>
    </source>
</evidence>